<comment type="caution">
    <text evidence="1">The sequence shown here is derived from an EMBL/GenBank/DDBJ whole genome shotgun (WGS) entry which is preliminary data.</text>
</comment>
<accession>A0AA91PWI6</accession>
<evidence type="ECO:0000313" key="2">
    <source>
        <dbReference type="Proteomes" id="UP000195602"/>
    </source>
</evidence>
<dbReference type="Proteomes" id="UP000195602">
    <property type="component" value="Unassembled WGS sequence"/>
</dbReference>
<proteinExistence type="predicted"/>
<gene>
    <name evidence="1" type="ORF">A9F13_23g00418</name>
</gene>
<sequence>MNILLTPRKKALLREEIEPVHSLRQDALQHTLTDSMISYVFWLQEVVDLASANPLLAQLIVPDLPPLEENDSYSSKVSSALQACSTYHQENQHLMTILTASMDAGMQPATQFPTVCELLETIKTHFAQIMDPFKLSVYERSLTFDRHNLLAYYTSLDAMEKVHYHVFRKHPPQDLEVSWMMTSLTNDYLHNQDIIQDIQLNWTNLHSDAKAVREIINAHSHRRGRHSRSPC</sequence>
<dbReference type="AlphaFoldDB" id="A0AA91PWI6"/>
<dbReference type="EMBL" id="LYUB02000023">
    <property type="protein sequence ID" value="OVF05433.1"/>
    <property type="molecule type" value="Genomic_DNA"/>
</dbReference>
<organism evidence="1 2">
    <name type="scientific">Clavispora lusitaniae</name>
    <name type="common">Candida lusitaniae</name>
    <dbReference type="NCBI Taxonomy" id="36911"/>
    <lineage>
        <taxon>Eukaryota</taxon>
        <taxon>Fungi</taxon>
        <taxon>Dikarya</taxon>
        <taxon>Ascomycota</taxon>
        <taxon>Saccharomycotina</taxon>
        <taxon>Pichiomycetes</taxon>
        <taxon>Metschnikowiaceae</taxon>
        <taxon>Clavispora</taxon>
    </lineage>
</organism>
<evidence type="ECO:0000313" key="1">
    <source>
        <dbReference type="EMBL" id="OVF05433.1"/>
    </source>
</evidence>
<protein>
    <submittedName>
        <fullName evidence="1">Uncharacterized protein</fullName>
    </submittedName>
</protein>
<name>A0AA91PWI6_CLALS</name>
<reference evidence="1 2" key="1">
    <citation type="submission" date="2017-04" db="EMBL/GenBank/DDBJ databases">
        <title>Draft genome of the yeast Clavispora lusitaniae type strain CBS 6936.</title>
        <authorList>
            <person name="Durrens P."/>
            <person name="Klopp C."/>
            <person name="Biteau N."/>
            <person name="Fitton-Ouhabi V."/>
            <person name="Dementhon K."/>
            <person name="Accoceberry I."/>
            <person name="Sherman D.J."/>
            <person name="Noel T."/>
        </authorList>
    </citation>
    <scope>NUCLEOTIDE SEQUENCE [LARGE SCALE GENOMIC DNA]</scope>
    <source>
        <strain evidence="1 2">CBS 6936</strain>
    </source>
</reference>
<dbReference type="KEGG" id="clus:A9F13_23g00418"/>